<accession>A0ABQ9HYB5</accession>
<proteinExistence type="predicted"/>
<dbReference type="InterPro" id="IPR027806">
    <property type="entry name" value="HARBI1_dom"/>
</dbReference>
<reference evidence="4 5" key="1">
    <citation type="submission" date="2023-02" db="EMBL/GenBank/DDBJ databases">
        <title>LHISI_Scaffold_Assembly.</title>
        <authorList>
            <person name="Stuart O.P."/>
            <person name="Cleave R."/>
            <person name="Magrath M.J.L."/>
            <person name="Mikheyev A.S."/>
        </authorList>
    </citation>
    <scope>NUCLEOTIDE SEQUENCE [LARGE SCALE GENOMIC DNA]</scope>
    <source>
        <strain evidence="4">Daus_M_001</strain>
        <tissue evidence="4">Leg muscle</tissue>
    </source>
</reference>
<sequence>MDIVDSNHKFVVIDVGSIGRFSDGNIFLLHCCFRAMNRRCTIFVGDEAFPLSENLMRHYPRCKVSDNYENNVFNYRLSRAVAVAFIP</sequence>
<evidence type="ECO:0000256" key="1">
    <source>
        <dbReference type="ARBA" id="ARBA00001968"/>
    </source>
</evidence>
<evidence type="ECO:0000256" key="2">
    <source>
        <dbReference type="ARBA" id="ARBA00022723"/>
    </source>
</evidence>
<protein>
    <recommendedName>
        <fullName evidence="3">DDE Tnp4 domain-containing protein</fullName>
    </recommendedName>
</protein>
<evidence type="ECO:0000259" key="3">
    <source>
        <dbReference type="Pfam" id="PF13359"/>
    </source>
</evidence>
<dbReference type="Proteomes" id="UP001159363">
    <property type="component" value="Chromosome 3"/>
</dbReference>
<comment type="caution">
    <text evidence="4">The sequence shown here is derived from an EMBL/GenBank/DDBJ whole genome shotgun (WGS) entry which is preliminary data.</text>
</comment>
<keyword evidence="5" id="KW-1185">Reference proteome</keyword>
<evidence type="ECO:0000313" key="5">
    <source>
        <dbReference type="Proteomes" id="UP001159363"/>
    </source>
</evidence>
<comment type="cofactor">
    <cofactor evidence="1">
        <name>a divalent metal cation</name>
        <dbReference type="ChEBI" id="CHEBI:60240"/>
    </cofactor>
</comment>
<gene>
    <name evidence="4" type="ORF">PR048_008863</name>
</gene>
<organism evidence="4 5">
    <name type="scientific">Dryococelus australis</name>
    <dbReference type="NCBI Taxonomy" id="614101"/>
    <lineage>
        <taxon>Eukaryota</taxon>
        <taxon>Metazoa</taxon>
        <taxon>Ecdysozoa</taxon>
        <taxon>Arthropoda</taxon>
        <taxon>Hexapoda</taxon>
        <taxon>Insecta</taxon>
        <taxon>Pterygota</taxon>
        <taxon>Neoptera</taxon>
        <taxon>Polyneoptera</taxon>
        <taxon>Phasmatodea</taxon>
        <taxon>Verophasmatodea</taxon>
        <taxon>Anareolatae</taxon>
        <taxon>Phasmatidae</taxon>
        <taxon>Eurycanthinae</taxon>
        <taxon>Dryococelus</taxon>
    </lineage>
</organism>
<evidence type="ECO:0000313" key="4">
    <source>
        <dbReference type="EMBL" id="KAJ8889364.1"/>
    </source>
</evidence>
<keyword evidence="2" id="KW-0479">Metal-binding</keyword>
<name>A0ABQ9HYB5_9NEOP</name>
<dbReference type="Pfam" id="PF13359">
    <property type="entry name" value="DDE_Tnp_4"/>
    <property type="match status" value="1"/>
</dbReference>
<dbReference type="EMBL" id="JARBHB010000003">
    <property type="protein sequence ID" value="KAJ8889364.1"/>
    <property type="molecule type" value="Genomic_DNA"/>
</dbReference>
<feature type="domain" description="DDE Tnp4" evidence="3">
    <location>
        <begin position="3"/>
        <end position="81"/>
    </location>
</feature>